<proteinExistence type="predicted"/>
<protein>
    <recommendedName>
        <fullName evidence="2">SPRY-associated domain-containing protein</fullName>
    </recommendedName>
</protein>
<dbReference type="InterPro" id="IPR006574">
    <property type="entry name" value="PRY"/>
</dbReference>
<evidence type="ECO:0000256" key="1">
    <source>
        <dbReference type="SAM" id="MobiDB-lite"/>
    </source>
</evidence>
<feature type="region of interest" description="Disordered" evidence="1">
    <location>
        <begin position="55"/>
        <end position="82"/>
    </location>
</feature>
<evidence type="ECO:0000313" key="4">
    <source>
        <dbReference type="Proteomes" id="UP001044222"/>
    </source>
</evidence>
<evidence type="ECO:0000259" key="2">
    <source>
        <dbReference type="Pfam" id="PF13765"/>
    </source>
</evidence>
<sequence>MEMLSLLFSSADACRLTLDPSTARVELSLSLRRAGGRHTRGNPCPDHPDRFDFFPPSAVQRRSPRDPLLLGGSGGSGKSPERALIGVTCRGVPRKGEGSHSLLGAAVTSPGAWNLVTSTTGPCTMGGALQNVTPIYRQTTEVWGSFYPQSRGVPGLDGRHSVLLRDLL</sequence>
<gene>
    <name evidence="3" type="ORF">ANANG_G00028870</name>
</gene>
<accession>A0A9D3MTM4</accession>
<dbReference type="AlphaFoldDB" id="A0A9D3MTM4"/>
<dbReference type="InterPro" id="IPR043136">
    <property type="entry name" value="B30.2/SPRY_sf"/>
</dbReference>
<feature type="domain" description="SPRY-associated" evidence="2">
    <location>
        <begin position="16"/>
        <end position="55"/>
    </location>
</feature>
<name>A0A9D3MTM4_ANGAN</name>
<comment type="caution">
    <text evidence="3">The sequence shown here is derived from an EMBL/GenBank/DDBJ whole genome shotgun (WGS) entry which is preliminary data.</text>
</comment>
<organism evidence="3 4">
    <name type="scientific">Anguilla anguilla</name>
    <name type="common">European freshwater eel</name>
    <name type="synonym">Muraena anguilla</name>
    <dbReference type="NCBI Taxonomy" id="7936"/>
    <lineage>
        <taxon>Eukaryota</taxon>
        <taxon>Metazoa</taxon>
        <taxon>Chordata</taxon>
        <taxon>Craniata</taxon>
        <taxon>Vertebrata</taxon>
        <taxon>Euteleostomi</taxon>
        <taxon>Actinopterygii</taxon>
        <taxon>Neopterygii</taxon>
        <taxon>Teleostei</taxon>
        <taxon>Anguilliformes</taxon>
        <taxon>Anguillidae</taxon>
        <taxon>Anguilla</taxon>
    </lineage>
</organism>
<evidence type="ECO:0000313" key="3">
    <source>
        <dbReference type="EMBL" id="KAG5853701.1"/>
    </source>
</evidence>
<dbReference type="Gene3D" id="2.60.120.920">
    <property type="match status" value="1"/>
</dbReference>
<dbReference type="EMBL" id="JAFIRN010000002">
    <property type="protein sequence ID" value="KAG5853701.1"/>
    <property type="molecule type" value="Genomic_DNA"/>
</dbReference>
<dbReference type="Proteomes" id="UP001044222">
    <property type="component" value="Unassembled WGS sequence"/>
</dbReference>
<keyword evidence="4" id="KW-1185">Reference proteome</keyword>
<dbReference type="Pfam" id="PF13765">
    <property type="entry name" value="PRY"/>
    <property type="match status" value="1"/>
</dbReference>
<reference evidence="3" key="1">
    <citation type="submission" date="2021-01" db="EMBL/GenBank/DDBJ databases">
        <title>A chromosome-scale assembly of European eel, Anguilla anguilla.</title>
        <authorList>
            <person name="Henkel C."/>
            <person name="Jong-Raadsen S.A."/>
            <person name="Dufour S."/>
            <person name="Weltzien F.-A."/>
            <person name="Palstra A.P."/>
            <person name="Pelster B."/>
            <person name="Spaink H.P."/>
            <person name="Van Den Thillart G.E."/>
            <person name="Jansen H."/>
            <person name="Zahm M."/>
            <person name="Klopp C."/>
            <person name="Cedric C."/>
            <person name="Louis A."/>
            <person name="Berthelot C."/>
            <person name="Parey E."/>
            <person name="Roest Crollius H."/>
            <person name="Montfort J."/>
            <person name="Robinson-Rechavi M."/>
            <person name="Bucao C."/>
            <person name="Bouchez O."/>
            <person name="Gislard M."/>
            <person name="Lluch J."/>
            <person name="Milhes M."/>
            <person name="Lampietro C."/>
            <person name="Lopez Roques C."/>
            <person name="Donnadieu C."/>
            <person name="Braasch I."/>
            <person name="Desvignes T."/>
            <person name="Postlethwait J."/>
            <person name="Bobe J."/>
            <person name="Guiguen Y."/>
            <person name="Dirks R."/>
        </authorList>
    </citation>
    <scope>NUCLEOTIDE SEQUENCE</scope>
    <source>
        <strain evidence="3">Tag_6206</strain>
        <tissue evidence="3">Liver</tissue>
    </source>
</reference>